<evidence type="ECO:0000313" key="2">
    <source>
        <dbReference type="Proteomes" id="UP000006852"/>
    </source>
</evidence>
<dbReference type="AlphaFoldDB" id="F2NT90"/>
<dbReference type="Proteomes" id="UP000006852">
    <property type="component" value="Chromosome"/>
</dbReference>
<dbReference type="eggNOG" id="ENOG502ZC7Y">
    <property type="taxonomic scope" value="Bacteria"/>
</dbReference>
<evidence type="ECO:0000313" key="1">
    <source>
        <dbReference type="EMBL" id="AEB14813.1"/>
    </source>
</evidence>
<name>F2NT90_TRES6</name>
<sequence length="188" mass="20767">MPPRCAACPANMYADHSLRLAQEIVTKNFFLRLLRQKGKGGGKLRMIQNGGLAAGGKKIFFKLLRLGKLDKLFTHQIIKGNFPFPPPAQLQDFIYGCVTNDYLAKGIECVLDMHLVGFIFGHGNSPSLNNSAGRQHSLLSLLDCLTAKPGGAVNGGRSPFILTARWLGWLCYLPDKLEFIVRYHVLPS</sequence>
<keyword evidence="2" id="KW-1185">Reference proteome</keyword>
<organism evidence="1 2">
    <name type="scientific">Treponema succinifaciens (strain ATCC 33096 / DSM 2489 / 6091)</name>
    <dbReference type="NCBI Taxonomy" id="869209"/>
    <lineage>
        <taxon>Bacteria</taxon>
        <taxon>Pseudomonadati</taxon>
        <taxon>Spirochaetota</taxon>
        <taxon>Spirochaetia</taxon>
        <taxon>Spirochaetales</taxon>
        <taxon>Treponemataceae</taxon>
        <taxon>Treponema</taxon>
    </lineage>
</organism>
<accession>F2NT90</accession>
<reference evidence="2" key="2">
    <citation type="submission" date="2011-04" db="EMBL/GenBank/DDBJ databases">
        <title>The complete genome of chromosome of Treponema succinifaciens DSM 2489.</title>
        <authorList>
            <person name="Lucas S."/>
            <person name="Copeland A."/>
            <person name="Lapidus A."/>
            <person name="Bruce D."/>
            <person name="Goodwin L."/>
            <person name="Pitluck S."/>
            <person name="Peters L."/>
            <person name="Kyrpides N."/>
            <person name="Mavromatis K."/>
            <person name="Ivanova N."/>
            <person name="Ovchinnikova G."/>
            <person name="Teshima H."/>
            <person name="Detter J.C."/>
            <person name="Tapia R."/>
            <person name="Han C."/>
            <person name="Land M."/>
            <person name="Hauser L."/>
            <person name="Markowitz V."/>
            <person name="Cheng J.-F."/>
            <person name="Hugenholtz P."/>
            <person name="Woyke T."/>
            <person name="Wu D."/>
            <person name="Gronow S."/>
            <person name="Wellnitz S."/>
            <person name="Brambilla E."/>
            <person name="Klenk H.-P."/>
            <person name="Eisen J.A."/>
        </authorList>
    </citation>
    <scope>NUCLEOTIDE SEQUENCE [LARGE SCALE GENOMIC DNA]</scope>
    <source>
        <strain evidence="2">ATCC 33096 / DSM 2489 / 6091</strain>
    </source>
</reference>
<dbReference type="HOGENOM" id="CLU_137216_0_0_12"/>
<reference evidence="1 2" key="1">
    <citation type="journal article" date="2011" name="Stand. Genomic Sci.">
        <title>Complete genome sequence of Treponema succinifaciens type strain (6091).</title>
        <authorList>
            <person name="Han C."/>
            <person name="Gronow S."/>
            <person name="Teshima H."/>
            <person name="Lapidus A."/>
            <person name="Nolan M."/>
            <person name="Lucas S."/>
            <person name="Hammon N."/>
            <person name="Deshpande S."/>
            <person name="Cheng J.F."/>
            <person name="Zeytun A."/>
            <person name="Tapia R."/>
            <person name="Goodwin L."/>
            <person name="Pitluck S."/>
            <person name="Liolios K."/>
            <person name="Pagani I."/>
            <person name="Ivanova N."/>
            <person name="Mavromatis K."/>
            <person name="Mikhailova N."/>
            <person name="Huntemann M."/>
            <person name="Pati A."/>
            <person name="Chen A."/>
            <person name="Palaniappan K."/>
            <person name="Land M."/>
            <person name="Hauser L."/>
            <person name="Brambilla E.M."/>
            <person name="Rohde M."/>
            <person name="Goker M."/>
            <person name="Woyke T."/>
            <person name="Bristow J."/>
            <person name="Eisen J.A."/>
            <person name="Markowitz V."/>
            <person name="Hugenholtz P."/>
            <person name="Kyrpides N.C."/>
            <person name="Klenk H.P."/>
            <person name="Detter J.C."/>
        </authorList>
    </citation>
    <scope>NUCLEOTIDE SEQUENCE [LARGE SCALE GENOMIC DNA]</scope>
    <source>
        <strain evidence="2">ATCC 33096 / DSM 2489 / 6091</strain>
    </source>
</reference>
<proteinExistence type="predicted"/>
<dbReference type="EMBL" id="CP002631">
    <property type="protein sequence ID" value="AEB14813.1"/>
    <property type="molecule type" value="Genomic_DNA"/>
</dbReference>
<protein>
    <submittedName>
        <fullName evidence="1">Uncharacterized protein</fullName>
    </submittedName>
</protein>
<dbReference type="KEGG" id="tsu:Tresu_1930"/>
<gene>
    <name evidence="1" type="ordered locus">Tresu_1930</name>
</gene>